<accession>A0A8S3X0G2</accession>
<evidence type="ECO:0000256" key="1">
    <source>
        <dbReference type="SAM" id="MobiDB-lite"/>
    </source>
</evidence>
<dbReference type="EMBL" id="CAJQZP010000810">
    <property type="protein sequence ID" value="CAG4986498.1"/>
    <property type="molecule type" value="Genomic_DNA"/>
</dbReference>
<sequence length="426" mass="48383">MCDKSEDERLAPGTPKKKLAKRGELSVAERDKHRAQKYRLDWEKLDFFKDWLGPGKNQFKARCTVCDVEMVSEYGVLKLHSSRQKHTKAMSAIPSETKQRNIMSAFVTKGVMSKNKVVTATEIKMAGFLAEHNIAFQTADHMSDLINGILEDFVVEHKIAMKRTKATAVITEVIGESEKSSLVEKLKTEKFSVMSHESTDVSTHKASCIIVRYYDVEENKIVSKFWDLCKIFSSDDEKTAEEGATGENLFNILMKSFSDRDISTKNMIGFGADGCNVMIGGNNSVASRLKKNLPGMFAMKCVCHSAHLCASESCKQLTRRCEDLAREIYSFFKNSSKRQFRLQQFQEFVSASPHKILHPSQTRWLSLVVVVDRLIEQWDALKLFFTDCWLNARFVSTELIFNSLKSIHAALLPVPVLDIAQIYQFQ</sequence>
<gene>
    <name evidence="2" type="ORF">PAPOLLO_LOCUS11265</name>
</gene>
<feature type="region of interest" description="Disordered" evidence="1">
    <location>
        <begin position="1"/>
        <end position="25"/>
    </location>
</feature>
<evidence type="ECO:0000313" key="2">
    <source>
        <dbReference type="EMBL" id="CAG4986498.1"/>
    </source>
</evidence>
<feature type="compositionally biased region" description="Basic and acidic residues" evidence="1">
    <location>
        <begin position="1"/>
        <end position="10"/>
    </location>
</feature>
<name>A0A8S3X0G2_PARAO</name>
<dbReference type="PANTHER" id="PTHR37162">
    <property type="entry name" value="HAT FAMILY DIMERISATION DOMAINCONTAINING PROTEIN-RELATED"/>
    <property type="match status" value="1"/>
</dbReference>
<dbReference type="AlphaFoldDB" id="A0A8S3X0G2"/>
<dbReference type="PANTHER" id="PTHR37162:SF1">
    <property type="entry name" value="BED-TYPE DOMAIN-CONTAINING PROTEIN"/>
    <property type="match status" value="1"/>
</dbReference>
<protein>
    <submittedName>
        <fullName evidence="2">(apollo) hypothetical protein</fullName>
    </submittedName>
</protein>
<organism evidence="2 3">
    <name type="scientific">Parnassius apollo</name>
    <name type="common">Apollo butterfly</name>
    <name type="synonym">Papilio apollo</name>
    <dbReference type="NCBI Taxonomy" id="110799"/>
    <lineage>
        <taxon>Eukaryota</taxon>
        <taxon>Metazoa</taxon>
        <taxon>Ecdysozoa</taxon>
        <taxon>Arthropoda</taxon>
        <taxon>Hexapoda</taxon>
        <taxon>Insecta</taxon>
        <taxon>Pterygota</taxon>
        <taxon>Neoptera</taxon>
        <taxon>Endopterygota</taxon>
        <taxon>Lepidoptera</taxon>
        <taxon>Glossata</taxon>
        <taxon>Ditrysia</taxon>
        <taxon>Papilionoidea</taxon>
        <taxon>Papilionidae</taxon>
        <taxon>Parnassiinae</taxon>
        <taxon>Parnassini</taxon>
        <taxon>Parnassius</taxon>
        <taxon>Parnassius</taxon>
    </lineage>
</organism>
<dbReference type="OrthoDB" id="6159421at2759"/>
<keyword evidence="3" id="KW-1185">Reference proteome</keyword>
<reference evidence="2" key="1">
    <citation type="submission" date="2021-04" db="EMBL/GenBank/DDBJ databases">
        <authorList>
            <person name="Tunstrom K."/>
        </authorList>
    </citation>
    <scope>NUCLEOTIDE SEQUENCE</scope>
</reference>
<comment type="caution">
    <text evidence="2">The sequence shown here is derived from an EMBL/GenBank/DDBJ whole genome shotgun (WGS) entry which is preliminary data.</text>
</comment>
<proteinExistence type="predicted"/>
<dbReference type="Proteomes" id="UP000691718">
    <property type="component" value="Unassembled WGS sequence"/>
</dbReference>
<evidence type="ECO:0000313" key="3">
    <source>
        <dbReference type="Proteomes" id="UP000691718"/>
    </source>
</evidence>